<organism evidence="1 2">
    <name type="scientific">Handroanthus impetiginosus</name>
    <dbReference type="NCBI Taxonomy" id="429701"/>
    <lineage>
        <taxon>Eukaryota</taxon>
        <taxon>Viridiplantae</taxon>
        <taxon>Streptophyta</taxon>
        <taxon>Embryophyta</taxon>
        <taxon>Tracheophyta</taxon>
        <taxon>Spermatophyta</taxon>
        <taxon>Magnoliopsida</taxon>
        <taxon>eudicotyledons</taxon>
        <taxon>Gunneridae</taxon>
        <taxon>Pentapetalae</taxon>
        <taxon>asterids</taxon>
        <taxon>lamiids</taxon>
        <taxon>Lamiales</taxon>
        <taxon>Bignoniaceae</taxon>
        <taxon>Crescentiina</taxon>
        <taxon>Tabebuia alliance</taxon>
        <taxon>Handroanthus</taxon>
    </lineage>
</organism>
<evidence type="ECO:0000313" key="1">
    <source>
        <dbReference type="EMBL" id="PIN24405.1"/>
    </source>
</evidence>
<sequence>MFKTSRNFNCARDVGIRTVNLLATALKGEATTTMLPLSAGSSYTTLSTRWFPLHKIACTLQFVVPRLRRNDGISLRFTDQIGGNVFLHRIQQSGRESFIPCKRWTQVIFFLKYI</sequence>
<reference evidence="2" key="1">
    <citation type="journal article" date="2018" name="Gigascience">
        <title>Genome assembly of the Pink Ipe (Handroanthus impetiginosus, Bignoniaceae), a highly valued, ecologically keystone Neotropical timber forest tree.</title>
        <authorList>
            <person name="Silva-Junior O.B."/>
            <person name="Grattapaglia D."/>
            <person name="Novaes E."/>
            <person name="Collevatti R.G."/>
        </authorList>
    </citation>
    <scope>NUCLEOTIDE SEQUENCE [LARGE SCALE GENOMIC DNA]</scope>
    <source>
        <strain evidence="2">cv. UFG-1</strain>
    </source>
</reference>
<comment type="caution">
    <text evidence="1">The sequence shown here is derived from an EMBL/GenBank/DDBJ whole genome shotgun (WGS) entry which is preliminary data.</text>
</comment>
<proteinExistence type="predicted"/>
<name>A0A2G9I3R1_9LAMI</name>
<protein>
    <submittedName>
        <fullName evidence="1">Uncharacterized protein</fullName>
    </submittedName>
</protein>
<dbReference type="EMBL" id="NKXS01000419">
    <property type="protein sequence ID" value="PIN24405.1"/>
    <property type="molecule type" value="Genomic_DNA"/>
</dbReference>
<dbReference type="Proteomes" id="UP000231279">
    <property type="component" value="Unassembled WGS sequence"/>
</dbReference>
<evidence type="ECO:0000313" key="2">
    <source>
        <dbReference type="Proteomes" id="UP000231279"/>
    </source>
</evidence>
<gene>
    <name evidence="1" type="ORF">CDL12_02859</name>
</gene>
<keyword evidence="2" id="KW-1185">Reference proteome</keyword>
<dbReference type="AlphaFoldDB" id="A0A2G9I3R1"/>
<accession>A0A2G9I3R1</accession>